<evidence type="ECO:0000313" key="2">
    <source>
        <dbReference type="EMBL" id="RVX04534.1"/>
    </source>
</evidence>
<dbReference type="AlphaFoldDB" id="A0A438J6F0"/>
<reference evidence="2 3" key="1">
    <citation type="journal article" date="2018" name="PLoS Genet.">
        <title>Population sequencing reveals clonal diversity and ancestral inbreeding in the grapevine cultivar Chardonnay.</title>
        <authorList>
            <person name="Roach M.J."/>
            <person name="Johnson D.L."/>
            <person name="Bohlmann J."/>
            <person name="van Vuuren H.J."/>
            <person name="Jones S.J."/>
            <person name="Pretorius I.S."/>
            <person name="Schmidt S.A."/>
            <person name="Borneman A.R."/>
        </authorList>
    </citation>
    <scope>NUCLEOTIDE SEQUENCE [LARGE SCALE GENOMIC DNA]</scope>
    <source>
        <strain evidence="3">cv. Chardonnay</strain>
        <tissue evidence="2">Leaf</tissue>
    </source>
</reference>
<accession>A0A438J6F0</accession>
<protein>
    <submittedName>
        <fullName evidence="2">Uncharacterized protein</fullName>
    </submittedName>
</protein>
<proteinExistence type="predicted"/>
<dbReference type="Proteomes" id="UP000288805">
    <property type="component" value="Unassembled WGS sequence"/>
</dbReference>
<feature type="compositionally biased region" description="Polar residues" evidence="1">
    <location>
        <begin position="120"/>
        <end position="137"/>
    </location>
</feature>
<dbReference type="EMBL" id="QGNW01000060">
    <property type="protein sequence ID" value="RVX04534.1"/>
    <property type="molecule type" value="Genomic_DNA"/>
</dbReference>
<organism evidence="2 3">
    <name type="scientific">Vitis vinifera</name>
    <name type="common">Grape</name>
    <dbReference type="NCBI Taxonomy" id="29760"/>
    <lineage>
        <taxon>Eukaryota</taxon>
        <taxon>Viridiplantae</taxon>
        <taxon>Streptophyta</taxon>
        <taxon>Embryophyta</taxon>
        <taxon>Tracheophyta</taxon>
        <taxon>Spermatophyta</taxon>
        <taxon>Magnoliopsida</taxon>
        <taxon>eudicotyledons</taxon>
        <taxon>Gunneridae</taxon>
        <taxon>Pentapetalae</taxon>
        <taxon>rosids</taxon>
        <taxon>Vitales</taxon>
        <taxon>Vitaceae</taxon>
        <taxon>Viteae</taxon>
        <taxon>Vitis</taxon>
    </lineage>
</organism>
<evidence type="ECO:0000313" key="3">
    <source>
        <dbReference type="Proteomes" id="UP000288805"/>
    </source>
</evidence>
<dbReference type="SUPFAM" id="SSF48452">
    <property type="entry name" value="TPR-like"/>
    <property type="match status" value="1"/>
</dbReference>
<dbReference type="InterPro" id="IPR011990">
    <property type="entry name" value="TPR-like_helical_dom_sf"/>
</dbReference>
<sequence>MSDCMRAIEINSKCIEAYNHFGHIHLEQGNIINALCNRFMKALKRNLCNCIIGIFARFSITSHLLMFGEVELHIGNGYEFQIGSLKLPYENGNEALPNLIKESFLPLVQSTRHIAPREAPSTSTRPSQSGDNNTNKSLAPKTIESGEVKNMEEVLALLSISSSNLDDPLGSKP</sequence>
<name>A0A438J6F0_VITVI</name>
<comment type="caution">
    <text evidence="2">The sequence shown here is derived from an EMBL/GenBank/DDBJ whole genome shotgun (WGS) entry which is preliminary data.</text>
</comment>
<feature type="region of interest" description="Disordered" evidence="1">
    <location>
        <begin position="115"/>
        <end position="147"/>
    </location>
</feature>
<evidence type="ECO:0000256" key="1">
    <source>
        <dbReference type="SAM" id="MobiDB-lite"/>
    </source>
</evidence>
<gene>
    <name evidence="2" type="ORF">CK203_023461</name>
</gene>